<dbReference type="InterPro" id="IPR023198">
    <property type="entry name" value="PGP-like_dom2"/>
</dbReference>
<dbReference type="Gene3D" id="1.10.150.240">
    <property type="entry name" value="Putative phosphatase, domain 2"/>
    <property type="match status" value="1"/>
</dbReference>
<organism evidence="1">
    <name type="scientific">Deinococcus sonorensis KR-87</name>
    <dbReference type="NCBI Taxonomy" id="694439"/>
    <lineage>
        <taxon>Bacteria</taxon>
        <taxon>Thermotogati</taxon>
        <taxon>Deinococcota</taxon>
        <taxon>Deinococci</taxon>
        <taxon>Deinococcales</taxon>
        <taxon>Deinococcaceae</taxon>
        <taxon>Deinococcus</taxon>
    </lineage>
</organism>
<name>A0AAU7U9U5_9DEIO</name>
<sequence>MTVPPVRAIFWDIGGVLASNGWDRDQRAQVVQRFGLDATDFQERHKLIVSELELGRLTLDAYLDQTVFFRPRPFTRADFVTAMLEQSEPHPETLAYARSLAGRWRMYSLNNEGRTLNDHRIRQLQLHEFLLGFYSSCYLGIMKPNPSIYRLALDLAGVDADEAVMIDDRAQNVEAARSVGMHAVQYQNLPQLQQALEALEVR</sequence>
<dbReference type="KEGG" id="dsc:ABOD76_17655"/>
<dbReference type="SFLD" id="SFLDS00003">
    <property type="entry name" value="Haloacid_Dehalogenase"/>
    <property type="match status" value="1"/>
</dbReference>
<evidence type="ECO:0000313" key="1">
    <source>
        <dbReference type="EMBL" id="XBV85247.1"/>
    </source>
</evidence>
<dbReference type="SUPFAM" id="SSF56784">
    <property type="entry name" value="HAD-like"/>
    <property type="match status" value="1"/>
</dbReference>
<dbReference type="RefSeq" id="WP_350243284.1">
    <property type="nucleotide sequence ID" value="NZ_CP158299.1"/>
</dbReference>
<dbReference type="AlphaFoldDB" id="A0AAU7U9U5"/>
<dbReference type="Gene3D" id="3.40.50.1000">
    <property type="entry name" value="HAD superfamily/HAD-like"/>
    <property type="match status" value="1"/>
</dbReference>
<accession>A0AAU7U9U5</accession>
<dbReference type="InterPro" id="IPR023214">
    <property type="entry name" value="HAD_sf"/>
</dbReference>
<dbReference type="PANTHER" id="PTHR43611">
    <property type="entry name" value="ALPHA-D-GLUCOSE 1-PHOSPHATE PHOSPHATASE"/>
    <property type="match status" value="1"/>
</dbReference>
<dbReference type="SFLD" id="SFLDG01129">
    <property type="entry name" value="C1.5:_HAD__Beta-PGM__Phosphata"/>
    <property type="match status" value="1"/>
</dbReference>
<dbReference type="InterPro" id="IPR036412">
    <property type="entry name" value="HAD-like_sf"/>
</dbReference>
<dbReference type="PANTHER" id="PTHR43611:SF3">
    <property type="entry name" value="FLAVIN MONONUCLEOTIDE HYDROLASE 1, CHLOROPLATIC"/>
    <property type="match status" value="1"/>
</dbReference>
<dbReference type="CDD" id="cd02603">
    <property type="entry name" value="HAD_sEH-N_like"/>
    <property type="match status" value="1"/>
</dbReference>
<dbReference type="EMBL" id="CP158299">
    <property type="protein sequence ID" value="XBV85247.1"/>
    <property type="molecule type" value="Genomic_DNA"/>
</dbReference>
<dbReference type="InterPro" id="IPR006439">
    <property type="entry name" value="HAD-SF_hydro_IA"/>
</dbReference>
<protein>
    <submittedName>
        <fullName evidence="1">HAD family phosphatase</fullName>
    </submittedName>
</protein>
<dbReference type="Pfam" id="PF00702">
    <property type="entry name" value="Hydrolase"/>
    <property type="match status" value="1"/>
</dbReference>
<reference evidence="1" key="1">
    <citation type="submission" date="2024-06" db="EMBL/GenBank/DDBJ databases">
        <title>Draft Genome Sequence of Deinococcus sonorensis Type Strain KR-87, a Biofilm Producing Representative of the Genus Deinococcus.</title>
        <authorList>
            <person name="Boren L.S."/>
            <person name="Grosso R.A."/>
            <person name="Hugenberg-Cox A.N."/>
            <person name="Hill J.T.E."/>
            <person name="Albert C.M."/>
            <person name="Tuohy J.M."/>
        </authorList>
    </citation>
    <scope>NUCLEOTIDE SEQUENCE</scope>
    <source>
        <strain evidence="1">KR-87</strain>
    </source>
</reference>
<gene>
    <name evidence="1" type="ORF">ABOD76_17655</name>
</gene>
<dbReference type="NCBIfam" id="TIGR01509">
    <property type="entry name" value="HAD-SF-IA-v3"/>
    <property type="match status" value="1"/>
</dbReference>
<proteinExistence type="predicted"/>